<sequence>METMVGTLLNGKPCRPNVQRLLAITLPFDRLPNLGKLQPRPFSDQIRTHSGDGGGRLGFTVWRWWWSDWVMGLMVEDVASLVVIVVEVASLVVMVVGCHISGLAPP</sequence>
<evidence type="ECO:0000313" key="2">
    <source>
        <dbReference type="EMBL" id="CAB4303585.1"/>
    </source>
</evidence>
<dbReference type="AlphaFoldDB" id="A0A6J5WU69"/>
<dbReference type="EMBL" id="CAEKKB010000003">
    <property type="protein sequence ID" value="CAB4303585.1"/>
    <property type="molecule type" value="Genomic_DNA"/>
</dbReference>
<evidence type="ECO:0000256" key="1">
    <source>
        <dbReference type="SAM" id="Phobius"/>
    </source>
</evidence>
<dbReference type="Proteomes" id="UP000507245">
    <property type="component" value="Unassembled WGS sequence"/>
</dbReference>
<proteinExistence type="predicted"/>
<reference evidence="3" key="1">
    <citation type="journal article" date="2020" name="Genome Biol.">
        <title>Gamete binning: chromosome-level and haplotype-resolved genome assembly enabled by high-throughput single-cell sequencing of gamete genomes.</title>
        <authorList>
            <person name="Campoy J.A."/>
            <person name="Sun H."/>
            <person name="Goel M."/>
            <person name="Jiao W.-B."/>
            <person name="Folz-Donahue K."/>
            <person name="Wang N."/>
            <person name="Rubio M."/>
            <person name="Liu C."/>
            <person name="Kukat C."/>
            <person name="Ruiz D."/>
            <person name="Huettel B."/>
            <person name="Schneeberger K."/>
        </authorList>
    </citation>
    <scope>NUCLEOTIDE SEQUENCE [LARGE SCALE GENOMIC DNA]</scope>
    <source>
        <strain evidence="3">cv. Rojo Pasion</strain>
    </source>
</reference>
<keyword evidence="1" id="KW-0812">Transmembrane</keyword>
<accession>A0A6J5WU69</accession>
<keyword evidence="1" id="KW-0472">Membrane</keyword>
<feature type="transmembrane region" description="Helical" evidence="1">
    <location>
        <begin position="78"/>
        <end position="100"/>
    </location>
</feature>
<organism evidence="2 3">
    <name type="scientific">Prunus armeniaca</name>
    <name type="common">Apricot</name>
    <name type="synonym">Armeniaca vulgaris</name>
    <dbReference type="NCBI Taxonomy" id="36596"/>
    <lineage>
        <taxon>Eukaryota</taxon>
        <taxon>Viridiplantae</taxon>
        <taxon>Streptophyta</taxon>
        <taxon>Embryophyta</taxon>
        <taxon>Tracheophyta</taxon>
        <taxon>Spermatophyta</taxon>
        <taxon>Magnoliopsida</taxon>
        <taxon>eudicotyledons</taxon>
        <taxon>Gunneridae</taxon>
        <taxon>Pentapetalae</taxon>
        <taxon>rosids</taxon>
        <taxon>fabids</taxon>
        <taxon>Rosales</taxon>
        <taxon>Rosaceae</taxon>
        <taxon>Amygdaloideae</taxon>
        <taxon>Amygdaleae</taxon>
        <taxon>Prunus</taxon>
    </lineage>
</organism>
<keyword evidence="3" id="KW-1185">Reference proteome</keyword>
<name>A0A6J5WU69_PRUAR</name>
<keyword evidence="1" id="KW-1133">Transmembrane helix</keyword>
<gene>
    <name evidence="2" type="ORF">ORAREDHAP_LOCUS19926</name>
</gene>
<protein>
    <submittedName>
        <fullName evidence="2">Uncharacterized protein</fullName>
    </submittedName>
</protein>
<evidence type="ECO:0000313" key="3">
    <source>
        <dbReference type="Proteomes" id="UP000507245"/>
    </source>
</evidence>